<accession>A0A238KQ91</accession>
<evidence type="ECO:0000313" key="3">
    <source>
        <dbReference type="Proteomes" id="UP000203464"/>
    </source>
</evidence>
<name>A0A238KQ91_9RHOB</name>
<evidence type="ECO:0000256" key="1">
    <source>
        <dbReference type="SAM" id="SignalP"/>
    </source>
</evidence>
<dbReference type="AlphaFoldDB" id="A0A238KQ91"/>
<protein>
    <submittedName>
        <fullName evidence="2">Uncharacterized protein</fullName>
    </submittedName>
</protein>
<evidence type="ECO:0000313" key="2">
    <source>
        <dbReference type="EMBL" id="SMX44282.1"/>
    </source>
</evidence>
<feature type="chain" id="PRO_5012240881" evidence="1">
    <location>
        <begin position="26"/>
        <end position="174"/>
    </location>
</feature>
<organism evidence="2 3">
    <name type="scientific">Octadecabacter ascidiaceicola</name>
    <dbReference type="NCBI Taxonomy" id="1655543"/>
    <lineage>
        <taxon>Bacteria</taxon>
        <taxon>Pseudomonadati</taxon>
        <taxon>Pseudomonadota</taxon>
        <taxon>Alphaproteobacteria</taxon>
        <taxon>Rhodobacterales</taxon>
        <taxon>Roseobacteraceae</taxon>
        <taxon>Octadecabacter</taxon>
    </lineage>
</organism>
<keyword evidence="1" id="KW-0732">Signal</keyword>
<dbReference type="Proteomes" id="UP000203464">
    <property type="component" value="Unassembled WGS sequence"/>
</dbReference>
<feature type="signal peptide" evidence="1">
    <location>
        <begin position="1"/>
        <end position="25"/>
    </location>
</feature>
<dbReference type="EMBL" id="FXYD01000006">
    <property type="protein sequence ID" value="SMX44282.1"/>
    <property type="molecule type" value="Genomic_DNA"/>
</dbReference>
<reference evidence="3" key="1">
    <citation type="submission" date="2017-05" db="EMBL/GenBank/DDBJ databases">
        <authorList>
            <person name="Rodrigo-Torres L."/>
            <person name="Arahal R. D."/>
            <person name="Lucena T."/>
        </authorList>
    </citation>
    <scope>NUCLEOTIDE SEQUENCE [LARGE SCALE GENOMIC DNA]</scope>
    <source>
        <strain evidence="3">CECT 8868</strain>
    </source>
</reference>
<keyword evidence="3" id="KW-1185">Reference proteome</keyword>
<gene>
    <name evidence="2" type="ORF">OCA8868_03108</name>
</gene>
<proteinExistence type="predicted"/>
<sequence length="174" mass="18512">MFLSSTLKKCTILAVLSLSACVAPTDPKSTQQITTAPAARNALVVDSGSNVSNPIVTANFRGGGGSWEGTGSILFRYVAIERNGEIHVCGAYTAQGSNNIRRLSREVMQAASVSANGETIMRNMRFFREASSATMSRRLVGIETSCRSTGRASGTVALETLIVQTRSGRYRVDG</sequence>